<proteinExistence type="predicted"/>
<comment type="caution">
    <text evidence="3">The sequence shown here is derived from an EMBL/GenBank/DDBJ whole genome shotgun (WGS) entry which is preliminary data.</text>
</comment>
<organism evidence="3 4">
    <name type="scientific">Apolygus lucorum</name>
    <name type="common">Small green plant bug</name>
    <name type="synonym">Lygocoris lucorum</name>
    <dbReference type="NCBI Taxonomy" id="248454"/>
    <lineage>
        <taxon>Eukaryota</taxon>
        <taxon>Metazoa</taxon>
        <taxon>Ecdysozoa</taxon>
        <taxon>Arthropoda</taxon>
        <taxon>Hexapoda</taxon>
        <taxon>Insecta</taxon>
        <taxon>Pterygota</taxon>
        <taxon>Neoptera</taxon>
        <taxon>Paraneoptera</taxon>
        <taxon>Hemiptera</taxon>
        <taxon>Heteroptera</taxon>
        <taxon>Panheteroptera</taxon>
        <taxon>Cimicomorpha</taxon>
        <taxon>Miridae</taxon>
        <taxon>Mirini</taxon>
        <taxon>Apolygus</taxon>
    </lineage>
</organism>
<evidence type="ECO:0000256" key="1">
    <source>
        <dbReference type="SAM" id="MobiDB-lite"/>
    </source>
</evidence>
<evidence type="ECO:0000313" key="3">
    <source>
        <dbReference type="EMBL" id="KAF6208401.1"/>
    </source>
</evidence>
<protein>
    <recommendedName>
        <fullName evidence="5">DUF4201 domain-containing protein</fullName>
    </recommendedName>
</protein>
<name>A0A8S9XJE8_APOLU</name>
<evidence type="ECO:0000256" key="2">
    <source>
        <dbReference type="SAM" id="Phobius"/>
    </source>
</evidence>
<keyword evidence="4" id="KW-1185">Reference proteome</keyword>
<accession>A0A8S9XJE8</accession>
<sequence>MLSVSSLSDEPDDIFKLFEFHRVVRRFQEELEESSNVRSRVEEIVLDSDDECKPAENDLSDSGQEEEDTSDLRSDELLQQSQSHSAKNEKTELNEDTLDCCLDLLGKEVIPDEELCNLPPDTLKQVFQFFMRSSFQMPDIDETSLGIFLLKKKEEQIEDLSTFELQQMLNFVMKENTMLEIQNEVFRRFLKKNDPRYDEEHVKTLEVTREIVPEGTSLEISSSEMTESKVVFPDQEDYESNSMFLEVLSLYTRVVEHEIRAVHKQYEKDLNKFTAKMEDLGAVQKSMKIHQDKMSQTFHLLNVLIIKKHKKKISFSQPQFAEFLKASIKQDQQDLRRLRVLTYEYNKKIASLKKTLKSHDRVRKVDLELYEIKSNELSAKIAEQNEEFLQLKKIFGNLTSLLARILKNFCLSHGLFLLFVSAAIVELHLAYRES</sequence>
<dbReference type="EMBL" id="WIXP02000007">
    <property type="protein sequence ID" value="KAF6208401.1"/>
    <property type="molecule type" value="Genomic_DNA"/>
</dbReference>
<dbReference type="Proteomes" id="UP000466442">
    <property type="component" value="Unassembled WGS sequence"/>
</dbReference>
<keyword evidence="2" id="KW-0472">Membrane</keyword>
<reference evidence="3" key="1">
    <citation type="journal article" date="2021" name="Mol. Ecol. Resour.">
        <title>Apolygus lucorum genome provides insights into omnivorousness and mesophyll feeding.</title>
        <authorList>
            <person name="Liu Y."/>
            <person name="Liu H."/>
            <person name="Wang H."/>
            <person name="Huang T."/>
            <person name="Liu B."/>
            <person name="Yang B."/>
            <person name="Yin L."/>
            <person name="Li B."/>
            <person name="Zhang Y."/>
            <person name="Zhang S."/>
            <person name="Jiang F."/>
            <person name="Zhang X."/>
            <person name="Ren Y."/>
            <person name="Wang B."/>
            <person name="Wang S."/>
            <person name="Lu Y."/>
            <person name="Wu K."/>
            <person name="Fan W."/>
            <person name="Wang G."/>
        </authorList>
    </citation>
    <scope>NUCLEOTIDE SEQUENCE</scope>
    <source>
        <strain evidence="3">12Hb</strain>
    </source>
</reference>
<keyword evidence="2" id="KW-1133">Transmembrane helix</keyword>
<evidence type="ECO:0008006" key="5">
    <source>
        <dbReference type="Google" id="ProtNLM"/>
    </source>
</evidence>
<gene>
    <name evidence="3" type="ORF">GE061_016855</name>
</gene>
<feature type="region of interest" description="Disordered" evidence="1">
    <location>
        <begin position="33"/>
        <end position="92"/>
    </location>
</feature>
<keyword evidence="2" id="KW-0812">Transmembrane</keyword>
<dbReference type="OrthoDB" id="6645050at2759"/>
<evidence type="ECO:0000313" key="4">
    <source>
        <dbReference type="Proteomes" id="UP000466442"/>
    </source>
</evidence>
<dbReference type="AlphaFoldDB" id="A0A8S9XJE8"/>
<feature type="transmembrane region" description="Helical" evidence="2">
    <location>
        <begin position="411"/>
        <end position="431"/>
    </location>
</feature>